<evidence type="ECO:0000259" key="13">
    <source>
        <dbReference type="Pfam" id="PF07715"/>
    </source>
</evidence>
<dbReference type="PANTHER" id="PTHR30069">
    <property type="entry name" value="TONB-DEPENDENT OUTER MEMBRANE RECEPTOR"/>
    <property type="match status" value="1"/>
</dbReference>
<name>W0FJI1_9BACT</name>
<organism evidence="14">
    <name type="scientific">uncultured bacterium Contig1514</name>
    <dbReference type="NCBI Taxonomy" id="1393445"/>
    <lineage>
        <taxon>Bacteria</taxon>
        <taxon>environmental samples</taxon>
    </lineage>
</organism>
<keyword evidence="4 10" id="KW-0812">Transmembrane</keyword>
<dbReference type="InterPro" id="IPR037066">
    <property type="entry name" value="Plug_dom_sf"/>
</dbReference>
<evidence type="ECO:0000256" key="1">
    <source>
        <dbReference type="ARBA" id="ARBA00004571"/>
    </source>
</evidence>
<evidence type="ECO:0000256" key="3">
    <source>
        <dbReference type="ARBA" id="ARBA00022452"/>
    </source>
</evidence>
<evidence type="ECO:0000256" key="2">
    <source>
        <dbReference type="ARBA" id="ARBA00022448"/>
    </source>
</evidence>
<dbReference type="Gene3D" id="2.40.170.20">
    <property type="entry name" value="TonB-dependent receptor, beta-barrel domain"/>
    <property type="match status" value="1"/>
</dbReference>
<feature type="domain" description="TonB-dependent receptor-like beta-barrel" evidence="12">
    <location>
        <begin position="228"/>
        <end position="663"/>
    </location>
</feature>
<dbReference type="Gene3D" id="2.170.130.10">
    <property type="entry name" value="TonB-dependent receptor, plug domain"/>
    <property type="match status" value="1"/>
</dbReference>
<evidence type="ECO:0000256" key="11">
    <source>
        <dbReference type="RuleBase" id="RU003357"/>
    </source>
</evidence>
<dbReference type="InterPro" id="IPR000531">
    <property type="entry name" value="Beta-barrel_TonB"/>
</dbReference>
<feature type="domain" description="TonB-dependent receptor plug" evidence="13">
    <location>
        <begin position="84"/>
        <end position="187"/>
    </location>
</feature>
<dbReference type="GO" id="GO:0009279">
    <property type="term" value="C:cell outer membrane"/>
    <property type="evidence" value="ECO:0007669"/>
    <property type="project" value="UniProtKB-SubCell"/>
</dbReference>
<keyword evidence="7 10" id="KW-0472">Membrane</keyword>
<keyword evidence="3 10" id="KW-1134">Transmembrane beta strand</keyword>
<dbReference type="InterPro" id="IPR036942">
    <property type="entry name" value="Beta-barrel_TonB_sf"/>
</dbReference>
<dbReference type="PANTHER" id="PTHR30069:SF29">
    <property type="entry name" value="HEMOGLOBIN AND HEMOGLOBIN-HAPTOGLOBIN-BINDING PROTEIN 1-RELATED"/>
    <property type="match status" value="1"/>
</dbReference>
<evidence type="ECO:0000313" key="14">
    <source>
        <dbReference type="EMBL" id="AHF25041.1"/>
    </source>
</evidence>
<keyword evidence="5" id="KW-0732">Signal</keyword>
<dbReference type="PROSITE" id="PS52016">
    <property type="entry name" value="TONB_DEPENDENT_REC_3"/>
    <property type="match status" value="1"/>
</dbReference>
<reference evidence="14" key="1">
    <citation type="journal article" date="2013" name="PLoS ONE">
        <title>Metagenomic insights into the carbohydrate-active enzymes carried by the microorganisms adhering to solid digesta in the rumen of cows.</title>
        <authorList>
            <person name="Wang L."/>
            <person name="Hatem A."/>
            <person name="Catalyurek U.V."/>
            <person name="Morrison M."/>
            <person name="Yu Z."/>
        </authorList>
    </citation>
    <scope>NUCLEOTIDE SEQUENCE</scope>
</reference>
<accession>W0FJI1</accession>
<dbReference type="Pfam" id="PF07715">
    <property type="entry name" value="Plug"/>
    <property type="match status" value="1"/>
</dbReference>
<keyword evidence="6 11" id="KW-0798">TonB box</keyword>
<sequence>MIKKALLGKYNKTAADIKIRERACERETIGVSLRTPKPDTMRLATLILSLLMTVTAAAQRPDTTYTLEAVSVTGSRILMELGQSARIVSVLDSAAIAAIPASTVTDLLKTAVGVDVRQRGGLGVQSDISIRGGTSDQIAILLNGINISDPQTGHNAADFPVDLRDIRRIEILEGPASRVYGTASLLGAINLVTGTSETGGISARLSGGSYGYVDGGVTFRKAGTEAAGHPVSHQFSASLTRSDGYSRNKAGGLNSDFKAERVFYGGAWERPDFDLNWHIGLSNKDFGANTFYSSRYDDQFEHTLKTFVALQGETKGALHIKPQLYWNRGYDRFELFRDDADKYPFNYHRTDVLGFNLGSWFRTRLGKTAFGAELRNEGILSTNLGEPMDTPKGHYKVSLNRTQINFYAEHNVILPRLTFSAGISAVRNTGNQEGFRFYPGADASFRLSDSWKLYTSWNSSFRMPTFTDLYYSVGGYAADKNLKAEKMQALEAGIKYMRPGIRAILDVFYHHGTDLIDWIKDLSAGPDAPWTSVNHAEINAFGQEVTLRLDLPVLLGKPGFALRSLDLGYSHIRQDMPAEPDIQSRYVLEYLRNKAVATADIRILPQLALHLSGRWQDRVGTYQVFDQSTDTGRTASYKPYTLIDARLQWDVSRLTLTLEADNLLNRPYFDHGNIPQPGLWLRLGLQYNL</sequence>
<keyword evidence="2 10" id="KW-0813">Transport</keyword>
<dbReference type="Pfam" id="PF00593">
    <property type="entry name" value="TonB_dep_Rec_b-barrel"/>
    <property type="match status" value="1"/>
</dbReference>
<proteinExistence type="inferred from homology"/>
<evidence type="ECO:0000256" key="5">
    <source>
        <dbReference type="ARBA" id="ARBA00022729"/>
    </source>
</evidence>
<keyword evidence="9 10" id="KW-0998">Cell outer membrane</keyword>
<evidence type="ECO:0000256" key="10">
    <source>
        <dbReference type="PROSITE-ProRule" id="PRU01360"/>
    </source>
</evidence>
<dbReference type="GO" id="GO:0044718">
    <property type="term" value="P:siderophore transmembrane transport"/>
    <property type="evidence" value="ECO:0007669"/>
    <property type="project" value="TreeGrafter"/>
</dbReference>
<evidence type="ECO:0000256" key="8">
    <source>
        <dbReference type="ARBA" id="ARBA00023170"/>
    </source>
</evidence>
<dbReference type="AlphaFoldDB" id="W0FJI1"/>
<dbReference type="InterPro" id="IPR012910">
    <property type="entry name" value="Plug_dom"/>
</dbReference>
<keyword evidence="8 14" id="KW-0675">Receptor</keyword>
<evidence type="ECO:0000259" key="12">
    <source>
        <dbReference type="Pfam" id="PF00593"/>
    </source>
</evidence>
<comment type="subcellular location">
    <subcellularLocation>
        <location evidence="1 10">Cell outer membrane</location>
        <topology evidence="1 10">Multi-pass membrane protein</topology>
    </subcellularLocation>
</comment>
<evidence type="ECO:0000256" key="9">
    <source>
        <dbReference type="ARBA" id="ARBA00023237"/>
    </source>
</evidence>
<evidence type="ECO:0000256" key="6">
    <source>
        <dbReference type="ARBA" id="ARBA00023077"/>
    </source>
</evidence>
<evidence type="ECO:0000256" key="7">
    <source>
        <dbReference type="ARBA" id="ARBA00023136"/>
    </source>
</evidence>
<dbReference type="SUPFAM" id="SSF56935">
    <property type="entry name" value="Porins"/>
    <property type="match status" value="1"/>
</dbReference>
<dbReference type="GO" id="GO:0015344">
    <property type="term" value="F:siderophore uptake transmembrane transporter activity"/>
    <property type="evidence" value="ECO:0007669"/>
    <property type="project" value="TreeGrafter"/>
</dbReference>
<dbReference type="InterPro" id="IPR039426">
    <property type="entry name" value="TonB-dep_rcpt-like"/>
</dbReference>
<protein>
    <submittedName>
        <fullName evidence="14">TonB-dependent receptor</fullName>
    </submittedName>
</protein>
<comment type="similarity">
    <text evidence="10 11">Belongs to the TonB-dependent receptor family.</text>
</comment>
<dbReference type="EMBL" id="KC246816">
    <property type="protein sequence ID" value="AHF25041.1"/>
    <property type="molecule type" value="Genomic_DNA"/>
</dbReference>
<evidence type="ECO:0000256" key="4">
    <source>
        <dbReference type="ARBA" id="ARBA00022692"/>
    </source>
</evidence>